<proteinExistence type="predicted"/>
<dbReference type="EMBL" id="PFMR01000231">
    <property type="protein sequence ID" value="PIZ15811.1"/>
    <property type="molecule type" value="Genomic_DNA"/>
</dbReference>
<gene>
    <name evidence="2" type="ORF">COY52_08765</name>
</gene>
<feature type="compositionally biased region" description="Basic and acidic residues" evidence="1">
    <location>
        <begin position="103"/>
        <end position="120"/>
    </location>
</feature>
<comment type="caution">
    <text evidence="2">The sequence shown here is derived from an EMBL/GenBank/DDBJ whole genome shotgun (WGS) entry which is preliminary data.</text>
</comment>
<protein>
    <submittedName>
        <fullName evidence="2">Uncharacterized protein</fullName>
    </submittedName>
</protein>
<evidence type="ECO:0000313" key="2">
    <source>
        <dbReference type="EMBL" id="PIZ15811.1"/>
    </source>
</evidence>
<evidence type="ECO:0000256" key="1">
    <source>
        <dbReference type="SAM" id="MobiDB-lite"/>
    </source>
</evidence>
<dbReference type="Proteomes" id="UP000229307">
    <property type="component" value="Unassembled WGS sequence"/>
</dbReference>
<feature type="region of interest" description="Disordered" evidence="1">
    <location>
        <begin position="101"/>
        <end position="120"/>
    </location>
</feature>
<reference evidence="3" key="1">
    <citation type="submission" date="2017-09" db="EMBL/GenBank/DDBJ databases">
        <title>Depth-based differentiation of microbial function through sediment-hosted aquifers and enrichment of novel symbionts in the deep terrestrial subsurface.</title>
        <authorList>
            <person name="Probst A.J."/>
            <person name="Ladd B."/>
            <person name="Jarett J.K."/>
            <person name="Geller-Mcgrath D.E."/>
            <person name="Sieber C.M.K."/>
            <person name="Emerson J.B."/>
            <person name="Anantharaman K."/>
            <person name="Thomas B.C."/>
            <person name="Malmstrom R."/>
            <person name="Stieglmeier M."/>
            <person name="Klingl A."/>
            <person name="Woyke T."/>
            <person name="Ryan C.M."/>
            <person name="Banfield J.F."/>
        </authorList>
    </citation>
    <scope>NUCLEOTIDE SEQUENCE [LARGE SCALE GENOMIC DNA]</scope>
</reference>
<accession>A0A2M7S8I1</accession>
<sequence length="120" mass="13217">MKRIIFTPLLIFLIMTTSGFLMTGAQEQAAEDFSPDIESEQDAEFLESLDLLGDAELLEMLISDPGFMEVFEEFSEDIGIGEEEVPFDLLGEAGAFSKAQELGGDKKAVEEMEREQGGGR</sequence>
<dbReference type="AlphaFoldDB" id="A0A2M7S8I1"/>
<evidence type="ECO:0000313" key="3">
    <source>
        <dbReference type="Proteomes" id="UP000229307"/>
    </source>
</evidence>
<name>A0A2M7S8I1_9BACT</name>
<organism evidence="2 3">
    <name type="scientific">Candidatus Desantisbacteria bacterium CG_4_10_14_0_8_um_filter_48_22</name>
    <dbReference type="NCBI Taxonomy" id="1974543"/>
    <lineage>
        <taxon>Bacteria</taxon>
        <taxon>Candidatus Desantisiibacteriota</taxon>
    </lineage>
</organism>